<proteinExistence type="predicted"/>
<organism evidence="2 3">
    <name type="scientific">Intoshia linei</name>
    <dbReference type="NCBI Taxonomy" id="1819745"/>
    <lineage>
        <taxon>Eukaryota</taxon>
        <taxon>Metazoa</taxon>
        <taxon>Spiralia</taxon>
        <taxon>Lophotrochozoa</taxon>
        <taxon>Mesozoa</taxon>
        <taxon>Orthonectida</taxon>
        <taxon>Rhopaluridae</taxon>
        <taxon>Intoshia</taxon>
    </lineage>
</organism>
<keyword evidence="3" id="KW-1185">Reference proteome</keyword>
<reference evidence="2 3" key="1">
    <citation type="submission" date="2016-04" db="EMBL/GenBank/DDBJ databases">
        <title>The genome of Intoshia linei affirms orthonectids as highly simplified spiralians.</title>
        <authorList>
            <person name="Mikhailov K.V."/>
            <person name="Slusarev G.S."/>
            <person name="Nikitin M.A."/>
            <person name="Logacheva M.D."/>
            <person name="Penin A."/>
            <person name="Aleoshin V."/>
            <person name="Panchin Y.V."/>
        </authorList>
    </citation>
    <scope>NUCLEOTIDE SEQUENCE [LARGE SCALE GENOMIC DNA]</scope>
    <source>
        <strain evidence="2">Intl2013</strain>
        <tissue evidence="2">Whole animal</tissue>
    </source>
</reference>
<feature type="transmembrane region" description="Helical" evidence="1">
    <location>
        <begin position="7"/>
        <end position="32"/>
    </location>
</feature>
<comment type="caution">
    <text evidence="2">The sequence shown here is derived from an EMBL/GenBank/DDBJ whole genome shotgun (WGS) entry which is preliminary data.</text>
</comment>
<feature type="transmembrane region" description="Helical" evidence="1">
    <location>
        <begin position="52"/>
        <end position="73"/>
    </location>
</feature>
<dbReference type="Proteomes" id="UP000078046">
    <property type="component" value="Unassembled WGS sequence"/>
</dbReference>
<dbReference type="AlphaFoldDB" id="A0A177AWF9"/>
<keyword evidence="1" id="KW-1133">Transmembrane helix</keyword>
<dbReference type="OrthoDB" id="6280252at2759"/>
<gene>
    <name evidence="2" type="ORF">A3Q56_05949</name>
</gene>
<accession>A0A177AWF9</accession>
<name>A0A177AWF9_9BILA</name>
<protein>
    <submittedName>
        <fullName evidence="2">Uncharacterized protein</fullName>
    </submittedName>
</protein>
<evidence type="ECO:0000313" key="3">
    <source>
        <dbReference type="Proteomes" id="UP000078046"/>
    </source>
</evidence>
<sequence length="138" mass="16512">MFEGKIYIYTWIFIIFTQRIYEIFIGTYFIVWNNHVQVWIILYLYPEMYMCIIYWFVSFGMIIFASIVFINHWNSLSNILYGKSRRVKYYNRLANIRQSAIKEGLIKPKTSSYIASRMHTNITSRAQSGIIHPVAVEI</sequence>
<evidence type="ECO:0000256" key="1">
    <source>
        <dbReference type="SAM" id="Phobius"/>
    </source>
</evidence>
<evidence type="ECO:0000313" key="2">
    <source>
        <dbReference type="EMBL" id="OAF66325.1"/>
    </source>
</evidence>
<dbReference type="EMBL" id="LWCA01000965">
    <property type="protein sequence ID" value="OAF66325.1"/>
    <property type="molecule type" value="Genomic_DNA"/>
</dbReference>
<keyword evidence="1" id="KW-0812">Transmembrane</keyword>
<keyword evidence="1" id="KW-0472">Membrane</keyword>